<name>A0A059FC14_9PROT</name>
<dbReference type="STRING" id="1280952.HJA_10690"/>
<evidence type="ECO:0000256" key="1">
    <source>
        <dbReference type="SAM" id="Phobius"/>
    </source>
</evidence>
<feature type="transmembrane region" description="Helical" evidence="1">
    <location>
        <begin position="6"/>
        <end position="25"/>
    </location>
</feature>
<gene>
    <name evidence="2" type="ORF">HJA_10690</name>
</gene>
<feature type="transmembrane region" description="Helical" evidence="1">
    <location>
        <begin position="221"/>
        <end position="246"/>
    </location>
</feature>
<keyword evidence="1" id="KW-0472">Membrane</keyword>
<protein>
    <submittedName>
        <fullName evidence="2">Uncharacterized protein</fullName>
    </submittedName>
</protein>
<sequence>MILLIAWLTAVATVVLAYVIAGPIWVKRHSLRFRVGKTVRRTSGAYGEIAIVSFAAAMVWLIDSAGKDVSLASLIMDHPVPVGVAAVVVGLVVYIHGIRTAFAAEPDERWRLFFTYLVYGVYSLIVFAVGAVVVALLVMQAIADTQNLSSLADAAIAGLPAGPGVGNGDLIRSIEFSYLDMQSLLSVAEESMTPVFMFMAGIFAINLAIRLTPLRSLFINNAVLLTMISTLIGLMAVLAVGIWTYVGNYSAVITQYVDAMAALRPQAAKMHPDYVIRYSEIMVEMMDQKSLLSFVTRISSEWGGVAAALGLAQWVAQQFNRPEADESPGEIARAEGH</sequence>
<dbReference type="AlphaFoldDB" id="A0A059FC14"/>
<dbReference type="Proteomes" id="UP000024816">
    <property type="component" value="Unassembled WGS sequence"/>
</dbReference>
<feature type="transmembrane region" description="Helical" evidence="1">
    <location>
        <begin position="116"/>
        <end position="143"/>
    </location>
</feature>
<comment type="caution">
    <text evidence="2">The sequence shown here is derived from an EMBL/GenBank/DDBJ whole genome shotgun (WGS) entry which is preliminary data.</text>
</comment>
<dbReference type="eggNOG" id="ENOG503191V">
    <property type="taxonomic scope" value="Bacteria"/>
</dbReference>
<evidence type="ECO:0000313" key="2">
    <source>
        <dbReference type="EMBL" id="KCZ88043.1"/>
    </source>
</evidence>
<proteinExistence type="predicted"/>
<dbReference type="RefSeq" id="WP_035581999.1">
    <property type="nucleotide sequence ID" value="NZ_ARYJ01000006.1"/>
</dbReference>
<keyword evidence="1" id="KW-1133">Transmembrane helix</keyword>
<feature type="transmembrane region" description="Helical" evidence="1">
    <location>
        <begin position="45"/>
        <end position="62"/>
    </location>
</feature>
<dbReference type="EMBL" id="ARYJ01000006">
    <property type="protein sequence ID" value="KCZ88043.1"/>
    <property type="molecule type" value="Genomic_DNA"/>
</dbReference>
<keyword evidence="3" id="KW-1185">Reference proteome</keyword>
<organism evidence="2 3">
    <name type="scientific">Hyphomonas jannaschiana VP2</name>
    <dbReference type="NCBI Taxonomy" id="1280952"/>
    <lineage>
        <taxon>Bacteria</taxon>
        <taxon>Pseudomonadati</taxon>
        <taxon>Pseudomonadota</taxon>
        <taxon>Alphaproteobacteria</taxon>
        <taxon>Hyphomonadales</taxon>
        <taxon>Hyphomonadaceae</taxon>
        <taxon>Hyphomonas</taxon>
    </lineage>
</organism>
<keyword evidence="1" id="KW-0812">Transmembrane</keyword>
<evidence type="ECO:0000313" key="3">
    <source>
        <dbReference type="Proteomes" id="UP000024816"/>
    </source>
</evidence>
<accession>A0A059FC14</accession>
<reference evidence="2 3" key="1">
    <citation type="journal article" date="2014" name="Antonie Van Leeuwenhoek">
        <title>Hyphomonas beringensis sp. nov. and Hyphomonas chukchiensis sp. nov., isolated from surface seawater of the Bering Sea and Chukchi Sea.</title>
        <authorList>
            <person name="Li C."/>
            <person name="Lai Q."/>
            <person name="Li G."/>
            <person name="Dong C."/>
            <person name="Wang J."/>
            <person name="Liao Y."/>
            <person name="Shao Z."/>
        </authorList>
    </citation>
    <scope>NUCLEOTIDE SEQUENCE [LARGE SCALE GENOMIC DNA]</scope>
    <source>
        <strain evidence="2 3">VP2</strain>
    </source>
</reference>
<dbReference type="OrthoDB" id="7619043at2"/>
<dbReference type="PATRIC" id="fig|1280952.3.peg.2136"/>
<feature type="transmembrane region" description="Helical" evidence="1">
    <location>
        <begin position="191"/>
        <end position="209"/>
    </location>
</feature>
<feature type="transmembrane region" description="Helical" evidence="1">
    <location>
        <begin position="82"/>
        <end position="104"/>
    </location>
</feature>